<feature type="chain" id="PRO_5046817420" evidence="2">
    <location>
        <begin position="26"/>
        <end position="235"/>
    </location>
</feature>
<dbReference type="Pfam" id="PF13731">
    <property type="entry name" value="WxL"/>
    <property type="match status" value="1"/>
</dbReference>
<feature type="compositionally biased region" description="Basic and acidic residues" evidence="1">
    <location>
        <begin position="37"/>
        <end position="58"/>
    </location>
</feature>
<keyword evidence="2" id="KW-0732">Signal</keyword>
<protein>
    <submittedName>
        <fullName evidence="4">WxL domain-containing protein</fullName>
    </submittedName>
</protein>
<comment type="caution">
    <text evidence="4">The sequence shown here is derived from an EMBL/GenBank/DDBJ whole genome shotgun (WGS) entry which is preliminary data.</text>
</comment>
<evidence type="ECO:0000256" key="2">
    <source>
        <dbReference type="SAM" id="SignalP"/>
    </source>
</evidence>
<evidence type="ECO:0000259" key="3">
    <source>
        <dbReference type="Pfam" id="PF13731"/>
    </source>
</evidence>
<feature type="signal peptide" evidence="2">
    <location>
        <begin position="1"/>
        <end position="25"/>
    </location>
</feature>
<name>A0ABS4CK50_9ENTE</name>
<evidence type="ECO:0000256" key="1">
    <source>
        <dbReference type="SAM" id="MobiDB-lite"/>
    </source>
</evidence>
<evidence type="ECO:0000313" key="5">
    <source>
        <dbReference type="Proteomes" id="UP000673375"/>
    </source>
</evidence>
<dbReference type="RefSeq" id="WP_209557774.1">
    <property type="nucleotide sequence ID" value="NZ_JAEDXU010000006.1"/>
</dbReference>
<evidence type="ECO:0000313" key="4">
    <source>
        <dbReference type="EMBL" id="MBP1046981.1"/>
    </source>
</evidence>
<sequence>MKKSSLILFASIIGCMALGVMSPLAASAVDETTGHIELEENDEKTKPVDPEDPSKELVPEDPYNPGQDVAGPLSLDVVPTSFEFGTQKMYSAAHTYAGQKQAVDHVRQYVQVSDNRDSGTYGWALSVKQDDYLKNLSHTLTGATISIPAGTARNSLNTPATDVDARLTTTAVDITNADKTVFATTKDDADPSVGKGQSTSVWTPDQVELMIPANTAKTGDYTNTLTWTLTAVVHS</sequence>
<dbReference type="EMBL" id="JAEDXU010000006">
    <property type="protein sequence ID" value="MBP1046981.1"/>
    <property type="molecule type" value="Genomic_DNA"/>
</dbReference>
<dbReference type="Proteomes" id="UP000673375">
    <property type="component" value="Unassembled WGS sequence"/>
</dbReference>
<dbReference type="InterPro" id="IPR027994">
    <property type="entry name" value="WxL_dom"/>
</dbReference>
<dbReference type="PROSITE" id="PS51257">
    <property type="entry name" value="PROKAR_LIPOPROTEIN"/>
    <property type="match status" value="1"/>
</dbReference>
<proteinExistence type="predicted"/>
<keyword evidence="5" id="KW-1185">Reference proteome</keyword>
<feature type="domain" description="WxL" evidence="3">
    <location>
        <begin position="29"/>
        <end position="231"/>
    </location>
</feature>
<gene>
    <name evidence="4" type="ORF">I6N96_11940</name>
</gene>
<accession>A0ABS4CK50</accession>
<organism evidence="4 5">
    <name type="scientific">Enterococcus larvae</name>
    <dbReference type="NCBI Taxonomy" id="2794352"/>
    <lineage>
        <taxon>Bacteria</taxon>
        <taxon>Bacillati</taxon>
        <taxon>Bacillota</taxon>
        <taxon>Bacilli</taxon>
        <taxon>Lactobacillales</taxon>
        <taxon>Enterococcaceae</taxon>
        <taxon>Enterococcus</taxon>
    </lineage>
</organism>
<feature type="region of interest" description="Disordered" evidence="1">
    <location>
        <begin position="37"/>
        <end position="71"/>
    </location>
</feature>
<reference evidence="4 5" key="1">
    <citation type="submission" date="2020-12" db="EMBL/GenBank/DDBJ databases">
        <title>Vagococcus allomyrinae sp. nov. and Enterococcus lavae sp. nov., isolated from the larvae of Allomyrina dichotoma.</title>
        <authorList>
            <person name="Lee S.D."/>
        </authorList>
    </citation>
    <scope>NUCLEOTIDE SEQUENCE [LARGE SCALE GENOMIC DNA]</scope>
    <source>
        <strain evidence="4 5">BWM-S5</strain>
    </source>
</reference>